<protein>
    <submittedName>
        <fullName evidence="2">Uncharacterized protein</fullName>
    </submittedName>
</protein>
<feature type="non-terminal residue" evidence="2">
    <location>
        <position position="94"/>
    </location>
</feature>
<organism evidence="2">
    <name type="scientific">marine metagenome</name>
    <dbReference type="NCBI Taxonomy" id="408172"/>
    <lineage>
        <taxon>unclassified sequences</taxon>
        <taxon>metagenomes</taxon>
        <taxon>ecological metagenomes</taxon>
    </lineage>
</organism>
<keyword evidence="1" id="KW-0812">Transmembrane</keyword>
<dbReference type="AlphaFoldDB" id="A0A382VLI6"/>
<keyword evidence="1" id="KW-1133">Transmembrane helix</keyword>
<sequence>MNDTEATGESEVRDAPTTISGILCNVGPGLILAGSIVGSGELIATTRTGAEAHFDFLWLIIIGCIIKVFAQIELGRYAITNGKTTLAALNEVPG</sequence>
<keyword evidence="1" id="KW-0472">Membrane</keyword>
<dbReference type="EMBL" id="UINC01152946">
    <property type="protein sequence ID" value="SVD47382.1"/>
    <property type="molecule type" value="Genomic_DNA"/>
</dbReference>
<evidence type="ECO:0000256" key="1">
    <source>
        <dbReference type="SAM" id="Phobius"/>
    </source>
</evidence>
<feature type="transmembrane region" description="Helical" evidence="1">
    <location>
        <begin position="56"/>
        <end position="74"/>
    </location>
</feature>
<name>A0A382VLI6_9ZZZZ</name>
<proteinExistence type="predicted"/>
<dbReference type="NCBIfam" id="NF037982">
    <property type="entry name" value="Nramp_1"/>
    <property type="match status" value="1"/>
</dbReference>
<evidence type="ECO:0000313" key="2">
    <source>
        <dbReference type="EMBL" id="SVD47382.1"/>
    </source>
</evidence>
<gene>
    <name evidence="2" type="ORF">METZ01_LOCUS400236</name>
</gene>
<accession>A0A382VLI6</accession>
<reference evidence="2" key="1">
    <citation type="submission" date="2018-05" db="EMBL/GenBank/DDBJ databases">
        <authorList>
            <person name="Lanie J.A."/>
            <person name="Ng W.-L."/>
            <person name="Kazmierczak K.M."/>
            <person name="Andrzejewski T.M."/>
            <person name="Davidsen T.M."/>
            <person name="Wayne K.J."/>
            <person name="Tettelin H."/>
            <person name="Glass J.I."/>
            <person name="Rusch D."/>
            <person name="Podicherti R."/>
            <person name="Tsui H.-C.T."/>
            <person name="Winkler M.E."/>
        </authorList>
    </citation>
    <scope>NUCLEOTIDE SEQUENCE</scope>
</reference>